<keyword evidence="2" id="KW-1185">Reference proteome</keyword>
<dbReference type="InParanoid" id="A0A543AQG2"/>
<dbReference type="RefSeq" id="WP_142034174.1">
    <property type="nucleotide sequence ID" value="NZ_JBHTGS010000002.1"/>
</dbReference>
<dbReference type="InterPro" id="IPR028974">
    <property type="entry name" value="TSP_type-3_rpt"/>
</dbReference>
<gene>
    <name evidence="1" type="ORF">FB566_0287</name>
</gene>
<evidence type="ECO:0000313" key="2">
    <source>
        <dbReference type="Proteomes" id="UP000317043"/>
    </source>
</evidence>
<dbReference type="SUPFAM" id="SSF103647">
    <property type="entry name" value="TSP type-3 repeat"/>
    <property type="match status" value="1"/>
</dbReference>
<accession>A0A543AQG2</accession>
<dbReference type="Proteomes" id="UP000317043">
    <property type="component" value="Unassembled WGS sequence"/>
</dbReference>
<proteinExistence type="predicted"/>
<dbReference type="OrthoDB" id="5193640at2"/>
<sequence>MSEKETYQMDVDGDGNPDTVEVTRHADGGATYLIDTDGDGKANMQAIDHDGDGIIDEVLIDHDGDGVIDSHVTELPNPN</sequence>
<reference evidence="1 2" key="1">
    <citation type="submission" date="2019-06" db="EMBL/GenBank/DDBJ databases">
        <title>Sequencing the genomes of 1000 actinobacteria strains.</title>
        <authorList>
            <person name="Klenk H.-P."/>
        </authorList>
    </citation>
    <scope>NUCLEOTIDE SEQUENCE [LARGE SCALE GENOMIC DNA]</scope>
    <source>
        <strain evidence="1 2">DSM 45928</strain>
    </source>
</reference>
<dbReference type="AlphaFoldDB" id="A0A543AQG2"/>
<name>A0A543AQG2_9ACTN</name>
<evidence type="ECO:0000313" key="1">
    <source>
        <dbReference type="EMBL" id="TQL74799.1"/>
    </source>
</evidence>
<protein>
    <submittedName>
        <fullName evidence="1">EF hand domain-containing protein</fullName>
    </submittedName>
</protein>
<organism evidence="1 2">
    <name type="scientific">Stackebrandtia endophytica</name>
    <dbReference type="NCBI Taxonomy" id="1496996"/>
    <lineage>
        <taxon>Bacteria</taxon>
        <taxon>Bacillati</taxon>
        <taxon>Actinomycetota</taxon>
        <taxon>Actinomycetes</taxon>
        <taxon>Glycomycetales</taxon>
        <taxon>Glycomycetaceae</taxon>
        <taxon>Stackebrandtia</taxon>
    </lineage>
</organism>
<comment type="caution">
    <text evidence="1">The sequence shown here is derived from an EMBL/GenBank/DDBJ whole genome shotgun (WGS) entry which is preliminary data.</text>
</comment>
<dbReference type="GO" id="GO:0005509">
    <property type="term" value="F:calcium ion binding"/>
    <property type="evidence" value="ECO:0007669"/>
    <property type="project" value="InterPro"/>
</dbReference>
<dbReference type="EMBL" id="VFOW01000001">
    <property type="protein sequence ID" value="TQL74799.1"/>
    <property type="molecule type" value="Genomic_DNA"/>
</dbReference>